<comment type="caution">
    <text evidence="2">The sequence shown here is derived from an EMBL/GenBank/DDBJ whole genome shotgun (WGS) entry which is preliminary data.</text>
</comment>
<protein>
    <submittedName>
        <fullName evidence="2">Uncharacterized protein</fullName>
    </submittedName>
</protein>
<keyword evidence="3" id="KW-1185">Reference proteome</keyword>
<dbReference type="EMBL" id="PQXN01000938">
    <property type="protein sequence ID" value="TGO43757.1"/>
    <property type="molecule type" value="Genomic_DNA"/>
</dbReference>
<feature type="compositionally biased region" description="Polar residues" evidence="1">
    <location>
        <begin position="137"/>
        <end position="146"/>
    </location>
</feature>
<feature type="region of interest" description="Disordered" evidence="1">
    <location>
        <begin position="136"/>
        <end position="170"/>
    </location>
</feature>
<evidence type="ECO:0000313" key="3">
    <source>
        <dbReference type="Proteomes" id="UP000297527"/>
    </source>
</evidence>
<evidence type="ECO:0000256" key="1">
    <source>
        <dbReference type="SAM" id="MobiDB-lite"/>
    </source>
</evidence>
<dbReference type="AlphaFoldDB" id="A0A4Z1HFG6"/>
<organism evidence="2 3">
    <name type="scientific">Botryotinia convoluta</name>
    <dbReference type="NCBI Taxonomy" id="54673"/>
    <lineage>
        <taxon>Eukaryota</taxon>
        <taxon>Fungi</taxon>
        <taxon>Dikarya</taxon>
        <taxon>Ascomycota</taxon>
        <taxon>Pezizomycotina</taxon>
        <taxon>Leotiomycetes</taxon>
        <taxon>Helotiales</taxon>
        <taxon>Sclerotiniaceae</taxon>
        <taxon>Botryotinia</taxon>
    </lineage>
</organism>
<sequence length="170" mass="19126">MLSLVNEAYAITLRRSVAGRWLEVDDSGHIVQPEAPNAIGRKESRSVPMEHFHGVLFRLDIEGTAANRRRTLLEQASRRERTPGSDYEDIAKRPKIATDGKSLFPFVWHPVKKKVRRILLCDALQAALNMEKHPCATESNSFSSIPQPKPLLSTFNEKEKEVLPATSPLT</sequence>
<proteinExistence type="predicted"/>
<name>A0A4Z1HFG6_9HELO</name>
<reference evidence="2 3" key="1">
    <citation type="submission" date="2017-12" db="EMBL/GenBank/DDBJ databases">
        <title>Comparative genomics of Botrytis spp.</title>
        <authorList>
            <person name="Valero-Jimenez C.A."/>
            <person name="Tapia P."/>
            <person name="Veloso J."/>
            <person name="Silva-Moreno E."/>
            <person name="Staats M."/>
            <person name="Valdes J.H."/>
            <person name="Van Kan J.A.L."/>
        </authorList>
    </citation>
    <scope>NUCLEOTIDE SEQUENCE [LARGE SCALE GENOMIC DNA]</scope>
    <source>
        <strain evidence="2 3">MUCL11595</strain>
    </source>
</reference>
<dbReference type="Proteomes" id="UP000297527">
    <property type="component" value="Unassembled WGS sequence"/>
</dbReference>
<evidence type="ECO:0000313" key="2">
    <source>
        <dbReference type="EMBL" id="TGO43757.1"/>
    </source>
</evidence>
<gene>
    <name evidence="2" type="ORF">BCON_0940g00030</name>
</gene>
<accession>A0A4Z1HFG6</accession>